<comment type="similarity">
    <text evidence="6">Belongs to the WD repeat BOP1/ERB1 family.</text>
</comment>
<protein>
    <recommendedName>
        <fullName evidence="6">Ribosome biogenesis protein BOP1 homolog</fullName>
    </recommendedName>
</protein>
<keyword evidence="1 6" id="KW-0690">Ribosome biogenesis</keyword>
<evidence type="ECO:0000256" key="2">
    <source>
        <dbReference type="ARBA" id="ARBA00022552"/>
    </source>
</evidence>
<dbReference type="InterPro" id="IPR015943">
    <property type="entry name" value="WD40/YVTN_repeat-like_dom_sf"/>
</dbReference>
<evidence type="ECO:0000313" key="11">
    <source>
        <dbReference type="Proteomes" id="UP000657918"/>
    </source>
</evidence>
<keyword evidence="2 6" id="KW-0698">rRNA processing</keyword>
<comment type="caution">
    <text evidence="10">The sequence shown here is derived from an EMBL/GenBank/DDBJ whole genome shotgun (WGS) entry which is preliminary data.</text>
</comment>
<dbReference type="Proteomes" id="UP000657918">
    <property type="component" value="Unassembled WGS sequence"/>
</dbReference>
<dbReference type="GO" id="GO:0030687">
    <property type="term" value="C:preribosome, large subunit precursor"/>
    <property type="evidence" value="ECO:0007669"/>
    <property type="project" value="UniProtKB-UniRule"/>
</dbReference>
<dbReference type="PROSITE" id="PS00678">
    <property type="entry name" value="WD_REPEATS_1"/>
    <property type="match status" value="1"/>
</dbReference>
<feature type="compositionally biased region" description="Basic and acidic residues" evidence="8">
    <location>
        <begin position="1"/>
        <end position="20"/>
    </location>
</feature>
<dbReference type="PANTHER" id="PTHR17605">
    <property type="entry name" value="RIBOSOME BIOGENESIS PROTEIN BOP1 BLOCK OF PROLIFERATION 1 PROTEIN"/>
    <property type="match status" value="1"/>
</dbReference>
<evidence type="ECO:0000256" key="5">
    <source>
        <dbReference type="ARBA" id="ARBA00023242"/>
    </source>
</evidence>
<dbReference type="InterPro" id="IPR019775">
    <property type="entry name" value="WD40_repeat_CS"/>
</dbReference>
<dbReference type="GO" id="GO:0000466">
    <property type="term" value="P:maturation of 5.8S rRNA from tricistronic rRNA transcript (SSU-rRNA, 5.8S rRNA, LSU-rRNA)"/>
    <property type="evidence" value="ECO:0007669"/>
    <property type="project" value="UniProtKB-UniRule"/>
</dbReference>
<evidence type="ECO:0000256" key="8">
    <source>
        <dbReference type="SAM" id="MobiDB-lite"/>
    </source>
</evidence>
<evidence type="ECO:0000256" key="3">
    <source>
        <dbReference type="ARBA" id="ARBA00022574"/>
    </source>
</evidence>
<dbReference type="PANTHER" id="PTHR17605:SF0">
    <property type="entry name" value="RIBOSOME BIOGENESIS PROTEIN BOP1"/>
    <property type="match status" value="1"/>
</dbReference>
<evidence type="ECO:0000259" key="9">
    <source>
        <dbReference type="SMART" id="SM01035"/>
    </source>
</evidence>
<reference evidence="10 11" key="1">
    <citation type="submission" date="2020-10" db="EMBL/GenBank/DDBJ databases">
        <title>Plant Genome Project.</title>
        <authorList>
            <person name="Zhang R.-G."/>
        </authorList>
    </citation>
    <scope>NUCLEOTIDE SEQUENCE [LARGE SCALE GENOMIC DNA]</scope>
    <source>
        <strain evidence="10">FAFU-HL-1</strain>
        <tissue evidence="10">Leaf</tissue>
    </source>
</reference>
<gene>
    <name evidence="10" type="ORF">SADUNF_Sadunf03G0005300</name>
</gene>
<dbReference type="InterPro" id="IPR036322">
    <property type="entry name" value="WD40_repeat_dom_sf"/>
</dbReference>
<evidence type="ECO:0000313" key="10">
    <source>
        <dbReference type="EMBL" id="KAF9684967.1"/>
    </source>
</evidence>
<evidence type="ECO:0000256" key="6">
    <source>
        <dbReference type="HAMAP-Rule" id="MF_03027"/>
    </source>
</evidence>
<feature type="compositionally biased region" description="Acidic residues" evidence="8">
    <location>
        <begin position="96"/>
        <end position="115"/>
    </location>
</feature>
<sequence length="653" mass="74544">MGASKKESVEVNKKEEEENKNRKKTQPTKKEKLSTEESLLHKKQEDRAKNYKGFSEDDASEDFKSVEKSEAGDSESSGDEGFHNTSSNEGLANESQSEDSEPDQGGEESDSSEDEVAPRNTVGDVPLEWYRDEKHIGYDITGKKLKKKERQDKLDSFLANVDNSKNWRKIYDEYNDEDVEVTNEETKLIRRMLKGKAPHGDFDLYAVLGLVRAIRKGLIKFDKPKEEPRFYMLWGDDASSSEKTGHLSYIPAPKPNLPGHEESYNPSLEYIPTQEEINSYQLMDEEDRPKFIPKRFMSLRSIPAYENAVKDSFERCLDLYLCPRVHKKRINIDPESLKPKLPSRKDLKPYPATCYLEYKGHKDAVMSISTETSGHWIASGSSDGTVRLWEVETCRCIKVWEFGEVVQYVAWNPLPELPVLAVSVGQDVFLLNTGLGNEETQRKVKELLHVATSTALDDSGNKVSAWSWLQDDKHEGIRLQHFKTVYSVEWHLFHPTRSIFFVSTKKNVRVYDLLKQKLIKKLETGLREVSSISVHPAGDNVIVGSRDGKLCWFDMDLSSKPYKVLKCHPKDITNVAFHRSYPLFASCSDDCTAYVFHGMVYSDLNQNPLIVPLEILRGHAISNGRGVLDCKFHPRQPWLFTAGADSLIKLYCH</sequence>
<dbReference type="GO" id="GO:0043021">
    <property type="term" value="F:ribonucleoprotein complex binding"/>
    <property type="evidence" value="ECO:0007669"/>
    <property type="project" value="UniProtKB-UniRule"/>
</dbReference>
<dbReference type="InterPro" id="IPR012953">
    <property type="entry name" value="BOP1_N_dom"/>
</dbReference>
<dbReference type="PROSITE" id="PS50082">
    <property type="entry name" value="WD_REPEATS_2"/>
    <property type="match status" value="1"/>
</dbReference>
<feature type="domain" description="BOP1 N-terminal" evidence="9">
    <location>
        <begin position="130"/>
        <end position="351"/>
    </location>
</feature>
<dbReference type="GO" id="GO:0070545">
    <property type="term" value="C:PeBoW complex"/>
    <property type="evidence" value="ECO:0007669"/>
    <property type="project" value="TreeGrafter"/>
</dbReference>
<dbReference type="SMART" id="SM01035">
    <property type="entry name" value="BOP1NT"/>
    <property type="match status" value="1"/>
</dbReference>
<dbReference type="HAMAP" id="MF_03027">
    <property type="entry name" value="BOP1"/>
    <property type="match status" value="1"/>
</dbReference>
<dbReference type="Pfam" id="PF00400">
    <property type="entry name" value="WD40"/>
    <property type="match status" value="4"/>
</dbReference>
<dbReference type="SUPFAM" id="SSF50978">
    <property type="entry name" value="WD40 repeat-like"/>
    <property type="match status" value="1"/>
</dbReference>
<keyword evidence="5 6" id="KW-0539">Nucleus</keyword>
<dbReference type="InterPro" id="IPR001680">
    <property type="entry name" value="WD40_rpt"/>
</dbReference>
<dbReference type="SMART" id="SM00320">
    <property type="entry name" value="WD40"/>
    <property type="match status" value="5"/>
</dbReference>
<keyword evidence="4" id="KW-0677">Repeat</keyword>
<dbReference type="GO" id="GO:0005654">
    <property type="term" value="C:nucleoplasm"/>
    <property type="evidence" value="ECO:0007669"/>
    <property type="project" value="UniProtKB-SubCell"/>
</dbReference>
<keyword evidence="3 7" id="KW-0853">WD repeat</keyword>
<name>A0A835MZV8_9ROSI</name>
<dbReference type="GO" id="GO:0000463">
    <property type="term" value="P:maturation of LSU-rRNA from tricistronic rRNA transcript (SSU-rRNA, 5.8S rRNA, LSU-rRNA)"/>
    <property type="evidence" value="ECO:0007669"/>
    <property type="project" value="UniProtKB-UniRule"/>
</dbReference>
<dbReference type="PROSITE" id="PS50294">
    <property type="entry name" value="WD_REPEATS_REGION"/>
    <property type="match status" value="1"/>
</dbReference>
<feature type="compositionally biased region" description="Basic and acidic residues" evidence="8">
    <location>
        <begin position="28"/>
        <end position="49"/>
    </location>
</feature>
<dbReference type="Gene3D" id="2.130.10.10">
    <property type="entry name" value="YVTN repeat-like/Quinoprotein amine dehydrogenase"/>
    <property type="match status" value="2"/>
</dbReference>
<evidence type="ECO:0000256" key="7">
    <source>
        <dbReference type="PROSITE-ProRule" id="PRU00221"/>
    </source>
</evidence>
<comment type="subcellular location">
    <subcellularLocation>
        <location evidence="6">Nucleus</location>
        <location evidence="6">Nucleolus</location>
    </subcellularLocation>
    <subcellularLocation>
        <location evidence="6">Nucleus</location>
        <location evidence="6">Nucleoplasm</location>
    </subcellularLocation>
</comment>
<dbReference type="Pfam" id="PF08145">
    <property type="entry name" value="BOP1NT"/>
    <property type="match status" value="2"/>
</dbReference>
<dbReference type="InterPro" id="IPR028598">
    <property type="entry name" value="BOP1/Erb1"/>
</dbReference>
<proteinExistence type="inferred from homology"/>
<feature type="compositionally biased region" description="Basic and acidic residues" evidence="8">
    <location>
        <begin position="61"/>
        <end position="71"/>
    </location>
</feature>
<dbReference type="AlphaFoldDB" id="A0A835MZV8"/>
<accession>A0A835MZV8</accession>
<dbReference type="EMBL" id="JADGMS010000003">
    <property type="protein sequence ID" value="KAF9684967.1"/>
    <property type="molecule type" value="Genomic_DNA"/>
</dbReference>
<feature type="compositionally biased region" description="Polar residues" evidence="8">
    <location>
        <begin position="83"/>
        <end position="95"/>
    </location>
</feature>
<keyword evidence="11" id="KW-1185">Reference proteome</keyword>
<feature type="repeat" description="WD" evidence="7">
    <location>
        <begin position="358"/>
        <end position="399"/>
    </location>
</feature>
<comment type="function">
    <text evidence="6">Required for maturation of ribosomal RNAs and formation of the large ribosomal subunit.</text>
</comment>
<evidence type="ECO:0000256" key="4">
    <source>
        <dbReference type="ARBA" id="ARBA00022737"/>
    </source>
</evidence>
<feature type="region of interest" description="Disordered" evidence="8">
    <location>
        <begin position="1"/>
        <end position="125"/>
    </location>
</feature>
<evidence type="ECO:0000256" key="1">
    <source>
        <dbReference type="ARBA" id="ARBA00022517"/>
    </source>
</evidence>
<organism evidence="10 11">
    <name type="scientific">Salix dunnii</name>
    <dbReference type="NCBI Taxonomy" id="1413687"/>
    <lineage>
        <taxon>Eukaryota</taxon>
        <taxon>Viridiplantae</taxon>
        <taxon>Streptophyta</taxon>
        <taxon>Embryophyta</taxon>
        <taxon>Tracheophyta</taxon>
        <taxon>Spermatophyta</taxon>
        <taxon>Magnoliopsida</taxon>
        <taxon>eudicotyledons</taxon>
        <taxon>Gunneridae</taxon>
        <taxon>Pentapetalae</taxon>
        <taxon>rosids</taxon>
        <taxon>fabids</taxon>
        <taxon>Malpighiales</taxon>
        <taxon>Salicaceae</taxon>
        <taxon>Saliceae</taxon>
        <taxon>Salix</taxon>
    </lineage>
</organism>
<dbReference type="OrthoDB" id="5571054at2759"/>